<evidence type="ECO:0000313" key="1">
    <source>
        <dbReference type="EMBL" id="ORY13812.1"/>
    </source>
</evidence>
<keyword evidence="2" id="KW-1185">Reference proteome</keyword>
<accession>A0A1Y1ZUB4</accession>
<organism evidence="1 2">
    <name type="scientific">Clohesyomyces aquaticus</name>
    <dbReference type="NCBI Taxonomy" id="1231657"/>
    <lineage>
        <taxon>Eukaryota</taxon>
        <taxon>Fungi</taxon>
        <taxon>Dikarya</taxon>
        <taxon>Ascomycota</taxon>
        <taxon>Pezizomycotina</taxon>
        <taxon>Dothideomycetes</taxon>
        <taxon>Pleosporomycetidae</taxon>
        <taxon>Pleosporales</taxon>
        <taxon>Lindgomycetaceae</taxon>
        <taxon>Clohesyomyces</taxon>
    </lineage>
</organism>
<dbReference type="SUPFAM" id="SSF109604">
    <property type="entry name" value="HD-domain/PDEase-like"/>
    <property type="match status" value="1"/>
</dbReference>
<dbReference type="Proteomes" id="UP000193144">
    <property type="component" value="Unassembled WGS sequence"/>
</dbReference>
<reference evidence="1 2" key="1">
    <citation type="submission" date="2016-07" db="EMBL/GenBank/DDBJ databases">
        <title>Pervasive Adenine N6-methylation of Active Genes in Fungi.</title>
        <authorList>
            <consortium name="DOE Joint Genome Institute"/>
            <person name="Mondo S.J."/>
            <person name="Dannebaum R.O."/>
            <person name="Kuo R.C."/>
            <person name="Labutti K."/>
            <person name="Haridas S."/>
            <person name="Kuo A."/>
            <person name="Salamov A."/>
            <person name="Ahrendt S.R."/>
            <person name="Lipzen A."/>
            <person name="Sullivan W."/>
            <person name="Andreopoulos W.B."/>
            <person name="Clum A."/>
            <person name="Lindquist E."/>
            <person name="Daum C."/>
            <person name="Ramamoorthy G.K."/>
            <person name="Gryganskyi A."/>
            <person name="Culley D."/>
            <person name="Magnuson J.K."/>
            <person name="James T.Y."/>
            <person name="O'Malley M.A."/>
            <person name="Stajich J.E."/>
            <person name="Spatafora J.W."/>
            <person name="Visel A."/>
            <person name="Grigoriev I.V."/>
        </authorList>
    </citation>
    <scope>NUCLEOTIDE SEQUENCE [LARGE SCALE GENOMIC DNA]</scope>
    <source>
        <strain evidence="1 2">CBS 115471</strain>
    </source>
</reference>
<gene>
    <name evidence="1" type="ORF">BCR34DRAFT_599584</name>
</gene>
<dbReference type="EMBL" id="MCFA01000038">
    <property type="protein sequence ID" value="ORY13812.1"/>
    <property type="molecule type" value="Genomic_DNA"/>
</dbReference>
<comment type="caution">
    <text evidence="1">The sequence shown here is derived from an EMBL/GenBank/DDBJ whole genome shotgun (WGS) entry which is preliminary data.</text>
</comment>
<evidence type="ECO:0008006" key="3">
    <source>
        <dbReference type="Google" id="ProtNLM"/>
    </source>
</evidence>
<dbReference type="STRING" id="1231657.A0A1Y1ZUB4"/>
<protein>
    <recommendedName>
        <fullName evidence="3">HD domain-containing protein</fullName>
    </recommendedName>
</protein>
<evidence type="ECO:0000313" key="2">
    <source>
        <dbReference type="Proteomes" id="UP000193144"/>
    </source>
</evidence>
<dbReference type="OrthoDB" id="2378324at2759"/>
<proteinExistence type="predicted"/>
<name>A0A1Y1ZUB4_9PLEO</name>
<dbReference type="PANTHER" id="PTHR35569">
    <property type="entry name" value="CYANAMIDE HYDRATASE DDI2-RELATED"/>
    <property type="match status" value="1"/>
</dbReference>
<dbReference type="PANTHER" id="PTHR35569:SF1">
    <property type="entry name" value="CYANAMIDE HYDRATASE DDI2-RELATED"/>
    <property type="match status" value="1"/>
</dbReference>
<dbReference type="AlphaFoldDB" id="A0A1Y1ZUB4"/>
<sequence length="239" mass="26449">MSLSTRTLAGITVPDTPLITKAIAFAHSNLTPQAYNHVMRSWLTGAALISHLPQSVRSTIDLEAFAVSTILHDLGWSSNPSIISLDKCFEVDGANAAREFLLRETQTEGKEEKGQWDTHRIQLVWDAIALHTTPQIAAYKQPEVAFTNAGIFTELVGIDDSKKFLPEVVMTQQEFDGIAKEFPRDGLNGLLREVMCGLCRTKPETTYGNFVGGYGERFVEGYSLEGKKLVDLFEALVKE</sequence>
<dbReference type="Gene3D" id="1.10.3210.10">
    <property type="entry name" value="Hypothetical protein af1432"/>
    <property type="match status" value="1"/>
</dbReference>